<reference evidence="2" key="1">
    <citation type="submission" date="2023-10" db="EMBL/GenBank/DDBJ databases">
        <title>Genome assemblies of two species of porcelain crab, Petrolisthes cinctipes and Petrolisthes manimaculis (Anomura: Porcellanidae).</title>
        <authorList>
            <person name="Angst P."/>
        </authorList>
    </citation>
    <scope>NUCLEOTIDE SEQUENCE</scope>
    <source>
        <strain evidence="2">PB745_01</strain>
        <tissue evidence="2">Gill</tissue>
    </source>
</reference>
<dbReference type="AlphaFoldDB" id="A0AAE1GEL2"/>
<gene>
    <name evidence="2" type="ORF">Pcinc_005711</name>
</gene>
<dbReference type="PANTHER" id="PTHR46704:SF9">
    <property type="entry name" value="BHLH DOMAIN-CONTAINING PROTEIN"/>
    <property type="match status" value="1"/>
</dbReference>
<evidence type="ECO:0000256" key="1">
    <source>
        <dbReference type="SAM" id="MobiDB-lite"/>
    </source>
</evidence>
<accession>A0AAE1GEL2</accession>
<feature type="region of interest" description="Disordered" evidence="1">
    <location>
        <begin position="504"/>
        <end position="546"/>
    </location>
</feature>
<dbReference type="Proteomes" id="UP001286313">
    <property type="component" value="Unassembled WGS sequence"/>
</dbReference>
<dbReference type="EMBL" id="JAWQEG010000431">
    <property type="protein sequence ID" value="KAK3890329.1"/>
    <property type="molecule type" value="Genomic_DNA"/>
</dbReference>
<sequence>MRGIVSFRNSETALRRWSLTMTQRALAVTELRALTGLEISEQATVQCRPSRIRKDNDQIKFLSEKIDESCNPFSVDAPTSLVNVATGYAASKTTENYLLKTLQRGSNAREKFKEEWKSNSGRFLQPVKRTKIQNFAAENVKRKVKVPALQKAITNAEGLCDAFICLTVAVAEASTFAMSFPSQSSLIPCQLHTVPFTENYLPQEYAQIFDGGLLLHSTVSQTNIGASYGSIAQSMLSTVCKESATEVHVCLDKYVTNSIKDSERKLRGAIDSQYTITGPDQKMLQNAHLQGDHEEADTLIAFHAATITAGHIIVRAPDTDVLVILICAIGSQRPKVRSMSNIILDCGMGNTRRFINVSNIVEVLEECKSGLPQALPGYHAFTGCDFTSAFYMKGKVKPFNIMKKDATRKFVEMFISMGDITGDVDADIASEFVCQICAQHKTRDVNEARYIKMLQMTGKVHKYVAALWRQATEDSPGSGLRPSDFWWNFRDNILQPTWFEGPAVPSSLFKTGDSDPENPEELDELIESEDEPWSEDSDSDQEDDNE</sequence>
<protein>
    <submittedName>
        <fullName evidence="2">Uncharacterized protein</fullName>
    </submittedName>
</protein>
<organism evidence="2 3">
    <name type="scientific">Petrolisthes cinctipes</name>
    <name type="common">Flat porcelain crab</name>
    <dbReference type="NCBI Taxonomy" id="88211"/>
    <lineage>
        <taxon>Eukaryota</taxon>
        <taxon>Metazoa</taxon>
        <taxon>Ecdysozoa</taxon>
        <taxon>Arthropoda</taxon>
        <taxon>Crustacea</taxon>
        <taxon>Multicrustacea</taxon>
        <taxon>Malacostraca</taxon>
        <taxon>Eumalacostraca</taxon>
        <taxon>Eucarida</taxon>
        <taxon>Decapoda</taxon>
        <taxon>Pleocyemata</taxon>
        <taxon>Anomura</taxon>
        <taxon>Galatheoidea</taxon>
        <taxon>Porcellanidae</taxon>
        <taxon>Petrolisthes</taxon>
    </lineage>
</organism>
<comment type="caution">
    <text evidence="2">The sequence shown here is derived from an EMBL/GenBank/DDBJ whole genome shotgun (WGS) entry which is preliminary data.</text>
</comment>
<proteinExistence type="predicted"/>
<evidence type="ECO:0000313" key="3">
    <source>
        <dbReference type="Proteomes" id="UP001286313"/>
    </source>
</evidence>
<feature type="compositionally biased region" description="Acidic residues" evidence="1">
    <location>
        <begin position="514"/>
        <end position="546"/>
    </location>
</feature>
<dbReference type="PANTHER" id="PTHR46704">
    <property type="entry name" value="CXC DOMAIN-CONTAINING PROTEIN-RELATED"/>
    <property type="match status" value="1"/>
</dbReference>
<evidence type="ECO:0000313" key="2">
    <source>
        <dbReference type="EMBL" id="KAK3890329.1"/>
    </source>
</evidence>
<name>A0AAE1GEL2_PETCI</name>
<keyword evidence="3" id="KW-1185">Reference proteome</keyword>